<accession>A0ABW0I375</accession>
<keyword evidence="4" id="KW-0597">Phosphoprotein</keyword>
<feature type="domain" description="Response regulatory" evidence="6">
    <location>
        <begin position="2"/>
        <end position="119"/>
    </location>
</feature>
<dbReference type="InterPro" id="IPR041522">
    <property type="entry name" value="CdaR_GGDEF"/>
</dbReference>
<evidence type="ECO:0000313" key="7">
    <source>
        <dbReference type="EMBL" id="MFC5407015.1"/>
    </source>
</evidence>
<keyword evidence="1" id="KW-0805">Transcription regulation</keyword>
<feature type="modified residue" description="4-aspartylphosphate" evidence="4">
    <location>
        <position position="54"/>
    </location>
</feature>
<dbReference type="InterPro" id="IPR001789">
    <property type="entry name" value="Sig_transdc_resp-reg_receiver"/>
</dbReference>
<keyword evidence="3" id="KW-0804">Transcription</keyword>
<dbReference type="PRINTS" id="PR00032">
    <property type="entry name" value="HTHARAC"/>
</dbReference>
<evidence type="ECO:0000256" key="3">
    <source>
        <dbReference type="ARBA" id="ARBA00023163"/>
    </source>
</evidence>
<dbReference type="SMART" id="SM00342">
    <property type="entry name" value="HTH_ARAC"/>
    <property type="match status" value="1"/>
</dbReference>
<dbReference type="EMBL" id="JBHSMI010000067">
    <property type="protein sequence ID" value="MFC5407015.1"/>
    <property type="molecule type" value="Genomic_DNA"/>
</dbReference>
<dbReference type="Gene3D" id="1.10.10.60">
    <property type="entry name" value="Homeodomain-like"/>
    <property type="match status" value="2"/>
</dbReference>
<dbReference type="PROSITE" id="PS50110">
    <property type="entry name" value="RESPONSE_REGULATORY"/>
    <property type="match status" value="1"/>
</dbReference>
<dbReference type="SUPFAM" id="SSF46689">
    <property type="entry name" value="Homeodomain-like"/>
    <property type="match status" value="2"/>
</dbReference>
<dbReference type="Pfam" id="PF17853">
    <property type="entry name" value="GGDEF_2"/>
    <property type="match status" value="1"/>
</dbReference>
<dbReference type="InterPro" id="IPR020449">
    <property type="entry name" value="Tscrpt_reg_AraC-type_HTH"/>
</dbReference>
<dbReference type="Gene3D" id="3.40.50.2300">
    <property type="match status" value="1"/>
</dbReference>
<keyword evidence="2" id="KW-0238">DNA-binding</keyword>
<dbReference type="PANTHER" id="PTHR43280:SF2">
    <property type="entry name" value="HTH-TYPE TRANSCRIPTIONAL REGULATOR EXSA"/>
    <property type="match status" value="1"/>
</dbReference>
<sequence length="543" mass="62306">MNAIIVDDEKHVRDAIRMLVDWERFGIAKVSEASDGQQAIELIEQERPALIFMDMMMPNMSGSELLEWLSEHSPRSKTIVISGHDDFKLVRHTLKHGGIDYLLKPIDADQLTETVRKAVESWHEDDRKRLETTLRSIEVNRLKPVYWDKLLSNLVVEPSSMAAERESIREEFGGLDQGCPSRLAILSLERIDPGLARKFADNRELLYYSLTNICNEIVRRDNAGYAFRYWNSDKEILIAFWRTVDIEAVEKTVREIEEGIRKALGGKVHFGIGSAQAFPYGLGESYREAKQAIKTSNVMDEDLRIHIGGKQPVRAASARFGDGAEELRLAVRSGNAEQVGRSIGKLLSPLREQKQATIEQLEQWWNEYTVFCSEWLRELSQESQEEEPTIEWTDIARPFELPPLDRSGKLDLTAWESELNRAMLAVSGTLAEKHTKMNNLVHEIGKYIQANYHRDITLQDIANHLYVGREYISRRFKQETGENVSDCIGRIRNEKAKLLLLNPHLRIAQVAEMVGYQDEKYFSKVFKKLTGVTPNEYRKSQSV</sequence>
<dbReference type="InterPro" id="IPR011006">
    <property type="entry name" value="CheY-like_superfamily"/>
</dbReference>
<protein>
    <submittedName>
        <fullName evidence="7">Response regulator</fullName>
    </submittedName>
</protein>
<dbReference type="PROSITE" id="PS01124">
    <property type="entry name" value="HTH_ARAC_FAMILY_2"/>
    <property type="match status" value="1"/>
</dbReference>
<comment type="caution">
    <text evidence="7">The sequence shown here is derived from an EMBL/GenBank/DDBJ whole genome shotgun (WGS) entry which is preliminary data.</text>
</comment>
<keyword evidence="8" id="KW-1185">Reference proteome</keyword>
<name>A0ABW0I375_9BACL</name>
<gene>
    <name evidence="7" type="ORF">ACFPOF_30175</name>
</gene>
<evidence type="ECO:0000313" key="8">
    <source>
        <dbReference type="Proteomes" id="UP001596113"/>
    </source>
</evidence>
<evidence type="ECO:0000259" key="6">
    <source>
        <dbReference type="PROSITE" id="PS50110"/>
    </source>
</evidence>
<dbReference type="PANTHER" id="PTHR43280">
    <property type="entry name" value="ARAC-FAMILY TRANSCRIPTIONAL REGULATOR"/>
    <property type="match status" value="1"/>
</dbReference>
<evidence type="ECO:0000256" key="1">
    <source>
        <dbReference type="ARBA" id="ARBA00023015"/>
    </source>
</evidence>
<dbReference type="Pfam" id="PF12833">
    <property type="entry name" value="HTH_18"/>
    <property type="match status" value="1"/>
</dbReference>
<dbReference type="InterPro" id="IPR018060">
    <property type="entry name" value="HTH_AraC"/>
</dbReference>
<dbReference type="InterPro" id="IPR009057">
    <property type="entry name" value="Homeodomain-like_sf"/>
</dbReference>
<dbReference type="SUPFAM" id="SSF52172">
    <property type="entry name" value="CheY-like"/>
    <property type="match status" value="1"/>
</dbReference>
<evidence type="ECO:0000256" key="4">
    <source>
        <dbReference type="PROSITE-ProRule" id="PRU00169"/>
    </source>
</evidence>
<dbReference type="RefSeq" id="WP_378139302.1">
    <property type="nucleotide sequence ID" value="NZ_JBHSMI010000067.1"/>
</dbReference>
<dbReference type="Proteomes" id="UP001596113">
    <property type="component" value="Unassembled WGS sequence"/>
</dbReference>
<dbReference type="Pfam" id="PF00072">
    <property type="entry name" value="Response_reg"/>
    <property type="match status" value="1"/>
</dbReference>
<feature type="domain" description="HTH araC/xylS-type" evidence="5">
    <location>
        <begin position="442"/>
        <end position="540"/>
    </location>
</feature>
<proteinExistence type="predicted"/>
<evidence type="ECO:0000259" key="5">
    <source>
        <dbReference type="PROSITE" id="PS01124"/>
    </source>
</evidence>
<dbReference type="CDD" id="cd17536">
    <property type="entry name" value="REC_YesN-like"/>
    <property type="match status" value="1"/>
</dbReference>
<reference evidence="8" key="1">
    <citation type="journal article" date="2019" name="Int. J. Syst. Evol. Microbiol.">
        <title>The Global Catalogue of Microorganisms (GCM) 10K type strain sequencing project: providing services to taxonomists for standard genome sequencing and annotation.</title>
        <authorList>
            <consortium name="The Broad Institute Genomics Platform"/>
            <consortium name="The Broad Institute Genome Sequencing Center for Infectious Disease"/>
            <person name="Wu L."/>
            <person name="Ma J."/>
        </authorList>
    </citation>
    <scope>NUCLEOTIDE SEQUENCE [LARGE SCALE GENOMIC DNA]</scope>
    <source>
        <strain evidence="8">CGMCC 1.18575</strain>
    </source>
</reference>
<organism evidence="7 8">
    <name type="scientific">Cohnella soli</name>
    <dbReference type="NCBI Taxonomy" id="425005"/>
    <lineage>
        <taxon>Bacteria</taxon>
        <taxon>Bacillati</taxon>
        <taxon>Bacillota</taxon>
        <taxon>Bacilli</taxon>
        <taxon>Bacillales</taxon>
        <taxon>Paenibacillaceae</taxon>
        <taxon>Cohnella</taxon>
    </lineage>
</organism>
<dbReference type="SMART" id="SM00448">
    <property type="entry name" value="REC"/>
    <property type="match status" value="1"/>
</dbReference>
<evidence type="ECO:0000256" key="2">
    <source>
        <dbReference type="ARBA" id="ARBA00023125"/>
    </source>
</evidence>